<dbReference type="EMBL" id="LSDC01000090">
    <property type="protein sequence ID" value="KXB58681.1"/>
    <property type="molecule type" value="Genomic_DNA"/>
</dbReference>
<dbReference type="PATRIC" id="fig|1379.3.peg.1341"/>
<dbReference type="OrthoDB" id="9793236at2"/>
<reference evidence="3" key="1">
    <citation type="submission" date="2016-01" db="EMBL/GenBank/DDBJ databases">
        <authorList>
            <person name="Mitreva M."/>
            <person name="Pepin K.H."/>
            <person name="Mihindukulasuriya K.A."/>
            <person name="Fulton R."/>
            <person name="Fronick C."/>
            <person name="O'Laughlin M."/>
            <person name="Miner T."/>
            <person name="Herter B."/>
            <person name="Rosa B.A."/>
            <person name="Cordes M."/>
            <person name="Tomlinson C."/>
            <person name="Wollam A."/>
            <person name="Palsikar V.B."/>
            <person name="Mardis E.R."/>
            <person name="Wilson R.K."/>
        </authorList>
    </citation>
    <scope>NUCLEOTIDE SEQUENCE [LARGE SCALE GENOMIC DNA]</scope>
    <source>
        <strain evidence="3">DNF01167</strain>
    </source>
</reference>
<dbReference type="InterPro" id="IPR030931">
    <property type="entry name" value="Group_II_RT_mat"/>
</dbReference>
<dbReference type="Pfam" id="PF00078">
    <property type="entry name" value="RVT_1"/>
    <property type="match status" value="1"/>
</dbReference>
<dbReference type="InterPro" id="IPR013597">
    <property type="entry name" value="Mat_intron_G2"/>
</dbReference>
<accession>A0A133ZTC7</accession>
<dbReference type="InterPro" id="IPR051083">
    <property type="entry name" value="GrpII_Intron_Splice-Mob/Def"/>
</dbReference>
<name>A0A133ZTC7_9BACL</name>
<evidence type="ECO:0000259" key="1">
    <source>
        <dbReference type="PROSITE" id="PS50878"/>
    </source>
</evidence>
<proteinExistence type="predicted"/>
<keyword evidence="2" id="KW-0548">Nucleotidyltransferase</keyword>
<evidence type="ECO:0000313" key="2">
    <source>
        <dbReference type="EMBL" id="KXB58681.1"/>
    </source>
</evidence>
<dbReference type="STRING" id="1379.HMPREF3186_01359"/>
<dbReference type="PANTHER" id="PTHR34047">
    <property type="entry name" value="NUCLEAR INTRON MATURASE 1, MITOCHONDRIAL-RELATED"/>
    <property type="match status" value="1"/>
</dbReference>
<dbReference type="Proteomes" id="UP000070355">
    <property type="component" value="Unassembled WGS sequence"/>
</dbReference>
<comment type="caution">
    <text evidence="2">The sequence shown here is derived from an EMBL/GenBank/DDBJ whole genome shotgun (WGS) entry which is preliminary data.</text>
</comment>
<dbReference type="SUPFAM" id="SSF56672">
    <property type="entry name" value="DNA/RNA polymerases"/>
    <property type="match status" value="1"/>
</dbReference>
<evidence type="ECO:0000313" key="3">
    <source>
        <dbReference type="Proteomes" id="UP000070355"/>
    </source>
</evidence>
<feature type="domain" description="Reverse transcriptase" evidence="1">
    <location>
        <begin position="49"/>
        <end position="275"/>
    </location>
</feature>
<dbReference type="CDD" id="cd01651">
    <property type="entry name" value="RT_G2_intron"/>
    <property type="match status" value="1"/>
</dbReference>
<dbReference type="Gene3D" id="3.30.70.270">
    <property type="match status" value="1"/>
</dbReference>
<dbReference type="PROSITE" id="PS50878">
    <property type="entry name" value="RT_POL"/>
    <property type="match status" value="1"/>
</dbReference>
<gene>
    <name evidence="2" type="ORF">HMPREF3186_01359</name>
</gene>
<dbReference type="Pfam" id="PF08388">
    <property type="entry name" value="GIIM"/>
    <property type="match status" value="1"/>
</dbReference>
<keyword evidence="2" id="KW-0695">RNA-directed DNA polymerase</keyword>
<organism evidence="2 3">
    <name type="scientific">Gemella haemolysans</name>
    <dbReference type="NCBI Taxonomy" id="1379"/>
    <lineage>
        <taxon>Bacteria</taxon>
        <taxon>Bacillati</taxon>
        <taxon>Bacillota</taxon>
        <taxon>Bacilli</taxon>
        <taxon>Bacillales</taxon>
        <taxon>Gemellaceae</taxon>
        <taxon>Gemella</taxon>
    </lineage>
</organism>
<dbReference type="InterPro" id="IPR000477">
    <property type="entry name" value="RT_dom"/>
</dbReference>
<keyword evidence="2" id="KW-0808">Transferase</keyword>
<dbReference type="PANTHER" id="PTHR34047:SF8">
    <property type="entry name" value="PROTEIN YKFC"/>
    <property type="match status" value="1"/>
</dbReference>
<dbReference type="GO" id="GO:0003964">
    <property type="term" value="F:RNA-directed DNA polymerase activity"/>
    <property type="evidence" value="ECO:0007669"/>
    <property type="project" value="UniProtKB-KW"/>
</dbReference>
<sequence length="443" mass="51078">MSKLLDRILGESNMIIALHQVKLKKDSGGVDGIEIEDIEEYIQNNWKRIKSQIKERKYKPQPVLRVEIPKSNGGTRNLGIPTVMDRIIQQAIAQVLTPICEQHFSEYSYGFRPNRSCETAVVKLLEYLNDGYDWIVDIDLEKFFDTVPQDKLMTLVNQIIHDGDTESLIRKYLQAGVMINGGKHKTLVGTPQGGNLSPLLSNIMLNQLDKELEKRGLHFVRYADDCIITVKSESAAKRVMYSVSRFIEKHLGLKVNMNKTKIVRPSKLKYLGFGFWKTKGEWKSRPHEESVQKFKRKLKQLTSRKWSISLVDRIIKLNQVIRGWINYFSLGFMKTAMTKVDEHLRTRIRVIIWKQWKKKSRRLRGLLKLGVPKWIADKVSGWGDHYQFIALKSVLKQAVSKPVLAGQGLVSCLDYYLEKHELKIGLNRRMPNGTYGGVRGARN</sequence>
<dbReference type="InterPro" id="IPR043502">
    <property type="entry name" value="DNA/RNA_pol_sf"/>
</dbReference>
<dbReference type="AlphaFoldDB" id="A0A133ZTC7"/>
<dbReference type="NCBIfam" id="TIGR04416">
    <property type="entry name" value="group_II_RT_mat"/>
    <property type="match status" value="1"/>
</dbReference>
<dbReference type="InterPro" id="IPR043128">
    <property type="entry name" value="Rev_trsase/Diguanyl_cyclase"/>
</dbReference>
<protein>
    <submittedName>
        <fullName evidence="2">Reverse transcriptase</fullName>
    </submittedName>
</protein>
<dbReference type="RefSeq" id="WP_060914466.1">
    <property type="nucleotide sequence ID" value="NZ_KQ959976.1"/>
</dbReference>